<dbReference type="Pfam" id="PF19975">
    <property type="entry name" value="DO-GTPase1"/>
    <property type="match status" value="1"/>
</dbReference>
<gene>
    <name evidence="2" type="ORF">DIU31_016610</name>
    <name evidence="3" type="ORF">J3L21_10885</name>
</gene>
<dbReference type="AlphaFoldDB" id="A0AAE6JHA3"/>
<protein>
    <recommendedName>
        <fullName evidence="1">Double-GTPase 1 domain-containing protein</fullName>
    </recommendedName>
</protein>
<reference evidence="3 5" key="2">
    <citation type="submission" date="2021-03" db="EMBL/GenBank/DDBJ databases">
        <title>Mucilaginibacter strains isolated from gold and copper mining confer multi heavy-metal resistance.</title>
        <authorList>
            <person name="Li Y."/>
        </authorList>
    </citation>
    <scope>NUCLEOTIDE SEQUENCE [LARGE SCALE GENOMIC DNA]</scope>
    <source>
        <strain evidence="3 5">P2-4</strain>
    </source>
</reference>
<evidence type="ECO:0000313" key="3">
    <source>
        <dbReference type="EMBL" id="QTE52425.1"/>
    </source>
</evidence>
<dbReference type="Proteomes" id="UP000663940">
    <property type="component" value="Chromosome"/>
</dbReference>
<dbReference type="EMBL" id="CP071880">
    <property type="protein sequence ID" value="QTE52425.1"/>
    <property type="molecule type" value="Genomic_DNA"/>
</dbReference>
<dbReference type="EMBL" id="CP043451">
    <property type="protein sequence ID" value="QEM05055.1"/>
    <property type="molecule type" value="Genomic_DNA"/>
</dbReference>
<keyword evidence="5" id="KW-1185">Reference proteome</keyword>
<evidence type="ECO:0000313" key="2">
    <source>
        <dbReference type="EMBL" id="QEM05055.1"/>
    </source>
</evidence>
<dbReference type="RefSeq" id="WP_112652653.1">
    <property type="nucleotide sequence ID" value="NZ_CP043451.1"/>
</dbReference>
<accession>A0AAE6JHA3</accession>
<organism evidence="2 4">
    <name type="scientific">Mucilaginibacter rubeus</name>
    <dbReference type="NCBI Taxonomy" id="2027860"/>
    <lineage>
        <taxon>Bacteria</taxon>
        <taxon>Pseudomonadati</taxon>
        <taxon>Bacteroidota</taxon>
        <taxon>Sphingobacteriia</taxon>
        <taxon>Sphingobacteriales</taxon>
        <taxon>Sphingobacteriaceae</taxon>
        <taxon>Mucilaginibacter</taxon>
    </lineage>
</organism>
<sequence>MNNPILLIGKPGSSKTVFLSQLYLRLQKQKSTLKLYDQVPNLSLIIDALNELADGKEPTPTHSEQSLDFMLPIQSDGQRFDLICPEYGGEQVNQIIINRELDNRWKTAVSNSNNWLFFIRLSEINKAEDIADITPNANNVTPIPRDEDHILSDQVFYIELLQILLFYKFNDYHFKNAKVRLTVALTCWDELQTKDKPEDYLKKELPLLHSFINANWETNNWSILGLSAQQFRLTDKASQDKYAIEGPEKFGFLIDKDGNRTDDITQLIVNAVL</sequence>
<reference evidence="2 4" key="1">
    <citation type="submission" date="2019-08" db="EMBL/GenBank/DDBJ databases">
        <title>Comparative genome analysis confer to the adaptation heavy metal polluted environment.</title>
        <authorList>
            <person name="Li Y."/>
        </authorList>
    </citation>
    <scope>NUCLEOTIDE SEQUENCE [LARGE SCALE GENOMIC DNA]</scope>
    <source>
        <strain evidence="2 4">P2</strain>
    </source>
</reference>
<dbReference type="InterPro" id="IPR045530">
    <property type="entry name" value="DO-GTPase1"/>
</dbReference>
<evidence type="ECO:0000313" key="4">
    <source>
        <dbReference type="Proteomes" id="UP000250557"/>
    </source>
</evidence>
<name>A0AAE6JHA3_9SPHI</name>
<evidence type="ECO:0000313" key="5">
    <source>
        <dbReference type="Proteomes" id="UP000663940"/>
    </source>
</evidence>
<proteinExistence type="predicted"/>
<evidence type="ECO:0000259" key="1">
    <source>
        <dbReference type="Pfam" id="PF19975"/>
    </source>
</evidence>
<feature type="domain" description="Double-GTPase 1" evidence="1">
    <location>
        <begin position="6"/>
        <end position="269"/>
    </location>
</feature>
<dbReference type="Proteomes" id="UP000250557">
    <property type="component" value="Chromosome"/>
</dbReference>